<feature type="region of interest" description="Disordered" evidence="1">
    <location>
        <begin position="1"/>
        <end position="69"/>
    </location>
</feature>
<evidence type="ECO:0000313" key="2">
    <source>
        <dbReference type="EMBL" id="RPA85561.1"/>
    </source>
</evidence>
<dbReference type="OrthoDB" id="2103031at2759"/>
<gene>
    <name evidence="2" type="ORF">BJ508DRAFT_178314</name>
</gene>
<keyword evidence="3" id="KW-1185">Reference proteome</keyword>
<sequence length="205" mass="23187">MVWFWSKTPKADDGLDSLDPSLRDFFDKSTAPKQDGSGANAPPPPPSEEVKEEQKGLWSTYNPPKSEEPAPQEVLISILAKYKTRQASINDAALINCAFEQERLHNCYINGTWREKLGLCRDQSREFEGCLESQMAVLKEIGFEGDGSELDRNRQAYADRIYREERDALMKEKELKASDAAEKLAERAQAAREAKMKAAQERSLE</sequence>
<dbReference type="EMBL" id="ML119653">
    <property type="protein sequence ID" value="RPA85561.1"/>
    <property type="molecule type" value="Genomic_DNA"/>
</dbReference>
<protein>
    <submittedName>
        <fullName evidence="2">Uncharacterized protein</fullName>
    </submittedName>
</protein>
<accession>A0A3N4IMY7</accession>
<name>A0A3N4IMY7_ASCIM</name>
<dbReference type="Proteomes" id="UP000275078">
    <property type="component" value="Unassembled WGS sequence"/>
</dbReference>
<feature type="region of interest" description="Disordered" evidence="1">
    <location>
        <begin position="186"/>
        <end position="205"/>
    </location>
</feature>
<organism evidence="2 3">
    <name type="scientific">Ascobolus immersus RN42</name>
    <dbReference type="NCBI Taxonomy" id="1160509"/>
    <lineage>
        <taxon>Eukaryota</taxon>
        <taxon>Fungi</taxon>
        <taxon>Dikarya</taxon>
        <taxon>Ascomycota</taxon>
        <taxon>Pezizomycotina</taxon>
        <taxon>Pezizomycetes</taxon>
        <taxon>Pezizales</taxon>
        <taxon>Ascobolaceae</taxon>
        <taxon>Ascobolus</taxon>
    </lineage>
</organism>
<proteinExistence type="predicted"/>
<evidence type="ECO:0000256" key="1">
    <source>
        <dbReference type="SAM" id="MobiDB-lite"/>
    </source>
</evidence>
<dbReference type="AlphaFoldDB" id="A0A3N4IMY7"/>
<reference evidence="2 3" key="1">
    <citation type="journal article" date="2018" name="Nat. Ecol. Evol.">
        <title>Pezizomycetes genomes reveal the molecular basis of ectomycorrhizal truffle lifestyle.</title>
        <authorList>
            <person name="Murat C."/>
            <person name="Payen T."/>
            <person name="Noel B."/>
            <person name="Kuo A."/>
            <person name="Morin E."/>
            <person name="Chen J."/>
            <person name="Kohler A."/>
            <person name="Krizsan K."/>
            <person name="Balestrini R."/>
            <person name="Da Silva C."/>
            <person name="Montanini B."/>
            <person name="Hainaut M."/>
            <person name="Levati E."/>
            <person name="Barry K.W."/>
            <person name="Belfiori B."/>
            <person name="Cichocki N."/>
            <person name="Clum A."/>
            <person name="Dockter R.B."/>
            <person name="Fauchery L."/>
            <person name="Guy J."/>
            <person name="Iotti M."/>
            <person name="Le Tacon F."/>
            <person name="Lindquist E.A."/>
            <person name="Lipzen A."/>
            <person name="Malagnac F."/>
            <person name="Mello A."/>
            <person name="Molinier V."/>
            <person name="Miyauchi S."/>
            <person name="Poulain J."/>
            <person name="Riccioni C."/>
            <person name="Rubini A."/>
            <person name="Sitrit Y."/>
            <person name="Splivallo R."/>
            <person name="Traeger S."/>
            <person name="Wang M."/>
            <person name="Zifcakova L."/>
            <person name="Wipf D."/>
            <person name="Zambonelli A."/>
            <person name="Paolocci F."/>
            <person name="Nowrousian M."/>
            <person name="Ottonello S."/>
            <person name="Baldrian P."/>
            <person name="Spatafora J.W."/>
            <person name="Henrissat B."/>
            <person name="Nagy L.G."/>
            <person name="Aury J.M."/>
            <person name="Wincker P."/>
            <person name="Grigoriev I.V."/>
            <person name="Bonfante P."/>
            <person name="Martin F.M."/>
        </authorList>
    </citation>
    <scope>NUCLEOTIDE SEQUENCE [LARGE SCALE GENOMIC DNA]</scope>
    <source>
        <strain evidence="2 3">RN42</strain>
    </source>
</reference>
<evidence type="ECO:0000313" key="3">
    <source>
        <dbReference type="Proteomes" id="UP000275078"/>
    </source>
</evidence>
<dbReference type="STRING" id="1160509.A0A3N4IMY7"/>